<gene>
    <name evidence="1" type="ORF">T01_6769</name>
</gene>
<evidence type="ECO:0000313" key="2">
    <source>
        <dbReference type="Proteomes" id="UP000054776"/>
    </source>
</evidence>
<dbReference type="InParanoid" id="A0A0V1B8X3"/>
<name>A0A0V1B8X3_TRISP</name>
<comment type="caution">
    <text evidence="1">The sequence shown here is derived from an EMBL/GenBank/DDBJ whole genome shotgun (WGS) entry which is preliminary data.</text>
</comment>
<proteinExistence type="predicted"/>
<organism evidence="1 2">
    <name type="scientific">Trichinella spiralis</name>
    <name type="common">Trichina worm</name>
    <dbReference type="NCBI Taxonomy" id="6334"/>
    <lineage>
        <taxon>Eukaryota</taxon>
        <taxon>Metazoa</taxon>
        <taxon>Ecdysozoa</taxon>
        <taxon>Nematoda</taxon>
        <taxon>Enoplea</taxon>
        <taxon>Dorylaimia</taxon>
        <taxon>Trichinellida</taxon>
        <taxon>Trichinellidae</taxon>
        <taxon>Trichinella</taxon>
    </lineage>
</organism>
<dbReference type="EMBL" id="JYDH01000082">
    <property type="protein sequence ID" value="KRY33403.1"/>
    <property type="molecule type" value="Genomic_DNA"/>
</dbReference>
<dbReference type="Proteomes" id="UP000054776">
    <property type="component" value="Unassembled WGS sequence"/>
</dbReference>
<sequence length="43" mass="4610">MCNATVTSSCIIGALNLRKRRSSTAFVQTRLVSRSSVGLAQIL</sequence>
<protein>
    <submittedName>
        <fullName evidence="1">Uncharacterized protein</fullName>
    </submittedName>
</protein>
<accession>A0A0V1B8X3</accession>
<evidence type="ECO:0000313" key="1">
    <source>
        <dbReference type="EMBL" id="KRY33403.1"/>
    </source>
</evidence>
<dbReference type="AlphaFoldDB" id="A0A0V1B8X3"/>
<reference evidence="1 2" key="1">
    <citation type="submission" date="2015-01" db="EMBL/GenBank/DDBJ databases">
        <title>Evolution of Trichinella species and genotypes.</title>
        <authorList>
            <person name="Korhonen P.K."/>
            <person name="Edoardo P."/>
            <person name="Giuseppe L.R."/>
            <person name="Gasser R.B."/>
        </authorList>
    </citation>
    <scope>NUCLEOTIDE SEQUENCE [LARGE SCALE GENOMIC DNA]</scope>
    <source>
        <strain evidence="1">ISS3</strain>
    </source>
</reference>
<keyword evidence="2" id="KW-1185">Reference proteome</keyword>